<protein>
    <submittedName>
        <fullName evidence="2">Uncharacterized protein</fullName>
    </submittedName>
</protein>
<feature type="compositionally biased region" description="Low complexity" evidence="1">
    <location>
        <begin position="174"/>
        <end position="193"/>
    </location>
</feature>
<feature type="compositionally biased region" description="Acidic residues" evidence="1">
    <location>
        <begin position="196"/>
        <end position="205"/>
    </location>
</feature>
<evidence type="ECO:0000313" key="2">
    <source>
        <dbReference type="EMBL" id="KAF2074687.1"/>
    </source>
</evidence>
<reference evidence="2" key="1">
    <citation type="submission" date="2020-01" db="EMBL/GenBank/DDBJ databases">
        <title>Development of genomics and gene disruption for Polysphondylium violaceum indicates a role for the polyketide synthase stlB in stalk morphogenesis.</title>
        <authorList>
            <person name="Narita B."/>
            <person name="Kawabe Y."/>
            <person name="Kin K."/>
            <person name="Saito T."/>
            <person name="Gibbs R."/>
            <person name="Kuspa A."/>
            <person name="Muzny D."/>
            <person name="Queller D."/>
            <person name="Richards S."/>
            <person name="Strassman J."/>
            <person name="Sucgang R."/>
            <person name="Worley K."/>
            <person name="Schaap P."/>
        </authorList>
    </citation>
    <scope>NUCLEOTIDE SEQUENCE</scope>
    <source>
        <strain evidence="2">QSvi11</strain>
    </source>
</reference>
<dbReference type="Proteomes" id="UP000695562">
    <property type="component" value="Unassembled WGS sequence"/>
</dbReference>
<feature type="compositionally biased region" description="Low complexity" evidence="1">
    <location>
        <begin position="151"/>
        <end position="160"/>
    </location>
</feature>
<name>A0A8J4V5L0_9MYCE</name>
<evidence type="ECO:0000313" key="3">
    <source>
        <dbReference type="Proteomes" id="UP000695562"/>
    </source>
</evidence>
<dbReference type="AlphaFoldDB" id="A0A8J4V5L0"/>
<feature type="region of interest" description="Disordered" evidence="1">
    <location>
        <begin position="103"/>
        <end position="162"/>
    </location>
</feature>
<dbReference type="EMBL" id="AJWJ01000134">
    <property type="protein sequence ID" value="KAF2074687.1"/>
    <property type="molecule type" value="Genomic_DNA"/>
</dbReference>
<evidence type="ECO:0000256" key="1">
    <source>
        <dbReference type="SAM" id="MobiDB-lite"/>
    </source>
</evidence>
<comment type="caution">
    <text evidence="2">The sequence shown here is derived from an EMBL/GenBank/DDBJ whole genome shotgun (WGS) entry which is preliminary data.</text>
</comment>
<gene>
    <name evidence="2" type="ORF">CYY_004001</name>
</gene>
<proteinExistence type="predicted"/>
<accession>A0A8J4V5L0</accession>
<feature type="region of interest" description="Disordered" evidence="1">
    <location>
        <begin position="174"/>
        <end position="205"/>
    </location>
</feature>
<keyword evidence="3" id="KW-1185">Reference proteome</keyword>
<feature type="compositionally biased region" description="Acidic residues" evidence="1">
    <location>
        <begin position="110"/>
        <end position="141"/>
    </location>
</feature>
<organism evidence="2 3">
    <name type="scientific">Polysphondylium violaceum</name>
    <dbReference type="NCBI Taxonomy" id="133409"/>
    <lineage>
        <taxon>Eukaryota</taxon>
        <taxon>Amoebozoa</taxon>
        <taxon>Evosea</taxon>
        <taxon>Eumycetozoa</taxon>
        <taxon>Dictyostelia</taxon>
        <taxon>Dictyosteliales</taxon>
        <taxon>Dictyosteliaceae</taxon>
        <taxon>Polysphondylium</taxon>
    </lineage>
</organism>
<sequence length="230" mass="26184">MFNNIHSIVGNTVEVNYLTCIPALPQFNKREARKHKVVEIKNYSAFDKLQKKYSSQKKENSGVDVNDATIVHGNEINLNQFFHLIQHQQHNSSSDVIIQNHQETDHETTTDDEENDSETDDESVEQDNDNASESDESDQEPELSNLQISQNNNNNNNNNNTSFYSRIVSLVNMNNNSMNNNHHNKNNASNNNNKNDDDDDDDNGLIEEYCKYQESGSGNVGLLPPNNKKK</sequence>